<organism evidence="3 4">
    <name type="scientific">Halopiger xanaduensis (strain DSM 18323 / JCM 14033 / SH-6)</name>
    <dbReference type="NCBI Taxonomy" id="797210"/>
    <lineage>
        <taxon>Archaea</taxon>
        <taxon>Methanobacteriati</taxon>
        <taxon>Methanobacteriota</taxon>
        <taxon>Stenosarchaea group</taxon>
        <taxon>Halobacteria</taxon>
        <taxon>Halobacteriales</taxon>
        <taxon>Natrialbaceae</taxon>
        <taxon>Halopiger</taxon>
    </lineage>
</organism>
<proteinExistence type="predicted"/>
<feature type="transmembrane region" description="Helical" evidence="2">
    <location>
        <begin position="151"/>
        <end position="170"/>
    </location>
</feature>
<sequence length="245" mass="27135">MKFRTFLSTSVIIALLLVGASFHPGTLTKPYDGDSTYYAIAHESSNAYKVYIDYASHRGEGGIPVETLSESQQRAFEEAKQQEPSSSGLRSLGKPPVCSPGLLLCDEYETFPHPVNKGTNDQDYVVIEDSTGDEFIVKIGQADAIADLGPIVMNFTKWVVLGPYALFLGWRKLSTWTSEPTAFSVRYGATLLTVAVAYPYILMFTELSLPSWHLPFLAIVTWGVILDGIWRDRKNILSKLGQITD</sequence>
<keyword evidence="2" id="KW-1133">Transmembrane helix</keyword>
<dbReference type="OrthoDB" id="203822at2157"/>
<gene>
    <name evidence="3" type="ordered locus">Halxa_2138</name>
</gene>
<dbReference type="GeneID" id="41386185"/>
<dbReference type="EMBL" id="CP002839">
    <property type="protein sequence ID" value="AEH36763.1"/>
    <property type="molecule type" value="Genomic_DNA"/>
</dbReference>
<feature type="region of interest" description="Disordered" evidence="1">
    <location>
        <begin position="75"/>
        <end position="94"/>
    </location>
</feature>
<name>F8D8L1_HALXS</name>
<dbReference type="AlphaFoldDB" id="F8D8L1"/>
<dbReference type="HOGENOM" id="CLU_1131589_0_0_2"/>
<evidence type="ECO:0000256" key="2">
    <source>
        <dbReference type="SAM" id="Phobius"/>
    </source>
</evidence>
<keyword evidence="2" id="KW-0812">Transmembrane</keyword>
<evidence type="ECO:0000256" key="1">
    <source>
        <dbReference type="SAM" id="MobiDB-lite"/>
    </source>
</evidence>
<reference evidence="3 4" key="1">
    <citation type="journal article" date="2012" name="Stand. Genomic Sci.">
        <title>Complete genome sequence of Halopiger xanaduensis type strain (SH-6(T)).</title>
        <authorList>
            <person name="Anderson I."/>
            <person name="Tindall B.J."/>
            <person name="Rohde M."/>
            <person name="Lucas S."/>
            <person name="Han J."/>
            <person name="Lapidus A."/>
            <person name="Cheng J.F."/>
            <person name="Goodwin L."/>
            <person name="Pitluck S."/>
            <person name="Peters L."/>
            <person name="Pati A."/>
            <person name="Mikhailova N."/>
            <person name="Pagani I."/>
            <person name="Teshima H."/>
            <person name="Han C."/>
            <person name="Tapia R."/>
            <person name="Land M."/>
            <person name="Woyke T."/>
            <person name="Klenk H.P."/>
            <person name="Kyrpides N."/>
            <person name="Ivanova N."/>
        </authorList>
    </citation>
    <scope>NUCLEOTIDE SEQUENCE [LARGE SCALE GENOMIC DNA]</scope>
    <source>
        <strain evidence="4">DSM 18323 / JCM 14033 / SH-6</strain>
    </source>
</reference>
<keyword evidence="4" id="KW-1185">Reference proteome</keyword>
<feature type="transmembrane region" description="Helical" evidence="2">
    <location>
        <begin position="213"/>
        <end position="230"/>
    </location>
</feature>
<protein>
    <submittedName>
        <fullName evidence="3">Uncharacterized protein</fullName>
    </submittedName>
</protein>
<evidence type="ECO:0000313" key="4">
    <source>
        <dbReference type="Proteomes" id="UP000006794"/>
    </source>
</evidence>
<dbReference type="KEGG" id="hxa:Halxa_2138"/>
<dbReference type="Proteomes" id="UP000006794">
    <property type="component" value="Chromosome"/>
</dbReference>
<keyword evidence="2" id="KW-0472">Membrane</keyword>
<accession>F8D8L1</accession>
<dbReference type="eggNOG" id="arCOG12066">
    <property type="taxonomic scope" value="Archaea"/>
</dbReference>
<evidence type="ECO:0000313" key="3">
    <source>
        <dbReference type="EMBL" id="AEH36763.1"/>
    </source>
</evidence>
<dbReference type="RefSeq" id="WP_013879656.1">
    <property type="nucleotide sequence ID" value="NC_015666.1"/>
</dbReference>
<feature type="transmembrane region" description="Helical" evidence="2">
    <location>
        <begin position="182"/>
        <end position="201"/>
    </location>
</feature>